<feature type="compositionally biased region" description="Basic residues" evidence="1">
    <location>
        <begin position="209"/>
        <end position="223"/>
    </location>
</feature>
<gene>
    <name evidence="2" type="ORF">AB6A40_003301</name>
</gene>
<dbReference type="Proteomes" id="UP001608902">
    <property type="component" value="Unassembled WGS sequence"/>
</dbReference>
<proteinExistence type="predicted"/>
<evidence type="ECO:0008006" key="4">
    <source>
        <dbReference type="Google" id="ProtNLM"/>
    </source>
</evidence>
<dbReference type="AlphaFoldDB" id="A0ABD6EIV1"/>
<evidence type="ECO:0000313" key="3">
    <source>
        <dbReference type="Proteomes" id="UP001608902"/>
    </source>
</evidence>
<feature type="compositionally biased region" description="Low complexity" evidence="1">
    <location>
        <begin position="525"/>
        <end position="537"/>
    </location>
</feature>
<keyword evidence="3" id="KW-1185">Reference proteome</keyword>
<feature type="region of interest" description="Disordered" evidence="1">
    <location>
        <begin position="204"/>
        <end position="230"/>
    </location>
</feature>
<feature type="region of interest" description="Disordered" evidence="1">
    <location>
        <begin position="562"/>
        <end position="652"/>
    </location>
</feature>
<evidence type="ECO:0000313" key="2">
    <source>
        <dbReference type="EMBL" id="MFH4976592.1"/>
    </source>
</evidence>
<feature type="region of interest" description="Disordered" evidence="1">
    <location>
        <begin position="470"/>
        <end position="548"/>
    </location>
</feature>
<accession>A0ABD6EIV1</accession>
<dbReference type="EMBL" id="JBGFUD010001662">
    <property type="protein sequence ID" value="MFH4976592.1"/>
    <property type="molecule type" value="Genomic_DNA"/>
</dbReference>
<protein>
    <recommendedName>
        <fullName evidence="4">C2H2-type domain-containing protein</fullName>
    </recommendedName>
</protein>
<feature type="compositionally biased region" description="Polar residues" evidence="1">
    <location>
        <begin position="378"/>
        <end position="399"/>
    </location>
</feature>
<feature type="compositionally biased region" description="Basic and acidic residues" evidence="1">
    <location>
        <begin position="489"/>
        <end position="507"/>
    </location>
</feature>
<feature type="region of interest" description="Disordered" evidence="1">
    <location>
        <begin position="368"/>
        <end position="399"/>
    </location>
</feature>
<sequence length="759" mass="82931">MLRQLLSQNPRSLSTDLSSQSISRNVQNVISDSPPSSSAFSSFTAQQIFPQIVTNSGSTNEVIITSEEGGKSLAVLSNVPTISSPAYNNDVDAMEPAILTYPYNDGHTVGTPELFSSSYAMLSEDHDTSNAGVKWDFHNESGKELPVVQGFYACNDEAIPVNEYNQSVVQHPLQALQQELSCDVQPTVGQVLYSQLSQGLIQPSSRFKNLSKPKSRDSRKHRPTGLGKAGRFTQSAYSNAFKEMAQIPVNEDGTEVRGELSSGAGNEGSQRVMCVACRTIYPSKRSLTGHIGRNEKCREIIGRTYLSQVCRPLEKLTSSASPELSQQAEVISPICPYCDRFISHYKGNIRRHVNQCCKAHGGIMKASPNSDRKDEFISPSTTSQYAVGSDTPCSSGTNSNDGCSSGVADYASNSMMNDNLRWTQDIPQFRVVFPSNKKTNEDPYICSMCSFITIYKGNMKRHLHTCHSKTEKDLPEGGFDSLRMSNYAKDGRQGELEKLMRERRSRSFQDNQTNHLCAPLEQRSTSDISANNQSSSSPERVDSSYVQSGQSQFMTVSQCCSSTYRPSSADSKPLANGASDSEPLEIHQTGSYSSPASMERNFPEQPAPQQNGHSVDSCLTKGSGNRQSSINKLANGTSALSPSNDHKGETHASNHADIAFVEHSKVDEIIDAVAANQLGGTFMESAKKRKSRTVTSGKSHSPKIACSIDTVRDYWEAERRNLGIHDAGPICYGRSRAAQFAAVTNIFSMKSSSEVRPSL</sequence>
<comment type="caution">
    <text evidence="2">The sequence shown here is derived from an EMBL/GenBank/DDBJ whole genome shotgun (WGS) entry which is preliminary data.</text>
</comment>
<evidence type="ECO:0000256" key="1">
    <source>
        <dbReference type="SAM" id="MobiDB-lite"/>
    </source>
</evidence>
<organism evidence="2 3">
    <name type="scientific">Gnathostoma spinigerum</name>
    <dbReference type="NCBI Taxonomy" id="75299"/>
    <lineage>
        <taxon>Eukaryota</taxon>
        <taxon>Metazoa</taxon>
        <taxon>Ecdysozoa</taxon>
        <taxon>Nematoda</taxon>
        <taxon>Chromadorea</taxon>
        <taxon>Rhabditida</taxon>
        <taxon>Spirurina</taxon>
        <taxon>Gnathostomatomorpha</taxon>
        <taxon>Gnathostomatoidea</taxon>
        <taxon>Gnathostomatidae</taxon>
        <taxon>Gnathostoma</taxon>
    </lineage>
</organism>
<feature type="compositionally biased region" description="Polar residues" evidence="1">
    <location>
        <begin position="620"/>
        <end position="643"/>
    </location>
</feature>
<reference evidence="2 3" key="1">
    <citation type="submission" date="2024-08" db="EMBL/GenBank/DDBJ databases">
        <title>Gnathostoma spinigerum genome.</title>
        <authorList>
            <person name="Gonzalez-Bertolin B."/>
            <person name="Monzon S."/>
            <person name="Zaballos A."/>
            <person name="Jimenez P."/>
            <person name="Dekumyoy P."/>
            <person name="Varona S."/>
            <person name="Cuesta I."/>
            <person name="Sumanam S."/>
            <person name="Adisakwattana P."/>
            <person name="Gasser R.B."/>
            <person name="Hernandez-Gonzalez A."/>
            <person name="Young N.D."/>
            <person name="Perteguer M.J."/>
        </authorList>
    </citation>
    <scope>NUCLEOTIDE SEQUENCE [LARGE SCALE GENOMIC DNA]</scope>
    <source>
        <strain evidence="2">AL3</strain>
        <tissue evidence="2">Liver</tissue>
    </source>
</reference>
<name>A0ABD6EIV1_9BILA</name>